<feature type="compositionally biased region" description="Basic and acidic residues" evidence="1">
    <location>
        <begin position="410"/>
        <end position="425"/>
    </location>
</feature>
<sequence length="435" mass="47723">MYDGKAQKPQNEQSQQYHRAAKSGIGASNRYDGGGVGERATEAPIQFVNSTTRASTVSTENSGTNTSSYGSGGNLVGVRDKAVPRATPTMGATATKRVFVGMENERGFSVRAKLVGISGQNIRYIEQMTNSKIQLRGQGSGYIEGTSGTESYEAMYFYIVNNDAQKMQSAERYCLDLIETVKKEYTEFVRGKSMSSSSGTANVKNDTGGIRNSEVVNSNVSSGDVEQHAYPPYGAIQTPGQPNTATQQYNDYYYNYYAGYGNQYNYNQSQNQSQSQNQDYSYGYNYNYNYNYNYGHGYDYNYNSGHPQPPPPPPQLQPQQQLQPQPQQGMVEELVTNKDKGDESNENSDSSSVTGEDAKKESVPISISGLLPTYVSSDPLSILLQGGDSGKSSKEKGDDNDNENAGIEGDNEKRSSDSDSGDGRKVKYVKPFWMV</sequence>
<evidence type="ECO:0000313" key="4">
    <source>
        <dbReference type="Proteomes" id="UP000188320"/>
    </source>
</evidence>
<feature type="compositionally biased region" description="Low complexity" evidence="1">
    <location>
        <begin position="55"/>
        <end position="69"/>
    </location>
</feature>
<comment type="caution">
    <text evidence="3">The sequence shown here is derived from an EMBL/GenBank/DDBJ whole genome shotgun (WGS) entry which is preliminary data.</text>
</comment>
<evidence type="ECO:0000259" key="2">
    <source>
        <dbReference type="Pfam" id="PF22675"/>
    </source>
</evidence>
<proteinExistence type="predicted"/>
<dbReference type="AlphaFoldDB" id="A0A1R1PVC3"/>
<evidence type="ECO:0000313" key="3">
    <source>
        <dbReference type="EMBL" id="OMH84908.1"/>
    </source>
</evidence>
<dbReference type="PANTHER" id="PTHR15744:SF0">
    <property type="entry name" value="KH HOMOLOGY DOMAIN-CONTAINING PROTEIN 4"/>
    <property type="match status" value="1"/>
</dbReference>
<dbReference type="EMBL" id="LSSK01000132">
    <property type="protein sequence ID" value="OMH84908.1"/>
    <property type="molecule type" value="Genomic_DNA"/>
</dbReference>
<dbReference type="InterPro" id="IPR047889">
    <property type="entry name" value="KHDC4_KH-I_second"/>
</dbReference>
<dbReference type="Proteomes" id="UP000188320">
    <property type="component" value="Unassembled WGS sequence"/>
</dbReference>
<accession>A0A1R1PVC3</accession>
<protein>
    <submittedName>
        <fullName evidence="3">UPF0469 protein</fullName>
    </submittedName>
</protein>
<feature type="compositionally biased region" description="Pro residues" evidence="1">
    <location>
        <begin position="307"/>
        <end position="316"/>
    </location>
</feature>
<feature type="region of interest" description="Disordered" evidence="1">
    <location>
        <begin position="376"/>
        <end position="435"/>
    </location>
</feature>
<name>A0A1R1PVC3_ZANCU</name>
<dbReference type="InterPro" id="IPR055256">
    <property type="entry name" value="KH_1_KHDC4/BBP-like"/>
</dbReference>
<dbReference type="InterPro" id="IPR036612">
    <property type="entry name" value="KH_dom_type_1_sf"/>
</dbReference>
<feature type="compositionally biased region" description="Polar residues" evidence="1">
    <location>
        <begin position="8"/>
        <end position="17"/>
    </location>
</feature>
<reference evidence="4" key="1">
    <citation type="submission" date="2017-01" db="EMBL/GenBank/DDBJ databases">
        <authorList>
            <person name="Wang Y."/>
            <person name="White M."/>
            <person name="Kvist S."/>
            <person name="Moncalvo J.-M."/>
        </authorList>
    </citation>
    <scope>NUCLEOTIDE SEQUENCE [LARGE SCALE GENOMIC DNA]</scope>
    <source>
        <strain evidence="4">COL-18-3</strain>
    </source>
</reference>
<gene>
    <name evidence="3" type="ORF">AX774_g1563</name>
</gene>
<dbReference type="Pfam" id="PF22675">
    <property type="entry name" value="KH-I_KHDC4-BBP"/>
    <property type="match status" value="1"/>
</dbReference>
<dbReference type="OrthoDB" id="397265at2759"/>
<dbReference type="PANTHER" id="PTHR15744">
    <property type="entry name" value="BLOM7"/>
    <property type="match status" value="1"/>
</dbReference>
<dbReference type="SUPFAM" id="SSF54791">
    <property type="entry name" value="Eukaryotic type KH-domain (KH-domain type I)"/>
    <property type="match status" value="1"/>
</dbReference>
<dbReference type="CDD" id="cd22386">
    <property type="entry name" value="KH-I_KHDC4_rpt2"/>
    <property type="match status" value="1"/>
</dbReference>
<feature type="region of interest" description="Disordered" evidence="1">
    <location>
        <begin position="298"/>
        <end position="362"/>
    </location>
</feature>
<evidence type="ECO:0000256" key="1">
    <source>
        <dbReference type="SAM" id="MobiDB-lite"/>
    </source>
</evidence>
<feature type="region of interest" description="Disordered" evidence="1">
    <location>
        <begin position="1"/>
        <end position="76"/>
    </location>
</feature>
<organism evidence="3 4">
    <name type="scientific">Zancudomyces culisetae</name>
    <name type="common">Gut fungus</name>
    <name type="synonym">Smittium culisetae</name>
    <dbReference type="NCBI Taxonomy" id="1213189"/>
    <lineage>
        <taxon>Eukaryota</taxon>
        <taxon>Fungi</taxon>
        <taxon>Fungi incertae sedis</taxon>
        <taxon>Zoopagomycota</taxon>
        <taxon>Kickxellomycotina</taxon>
        <taxon>Harpellomycetes</taxon>
        <taxon>Harpellales</taxon>
        <taxon>Legeriomycetaceae</taxon>
        <taxon>Zancudomyces</taxon>
    </lineage>
</organism>
<dbReference type="InterPro" id="IPR031121">
    <property type="entry name" value="RIK/BLOM7"/>
</dbReference>
<keyword evidence="4" id="KW-1185">Reference proteome</keyword>
<feature type="domain" description="KHDC4/BBP-like KH-domain type I" evidence="2">
    <location>
        <begin position="105"/>
        <end position="179"/>
    </location>
</feature>
<dbReference type="GO" id="GO:0005634">
    <property type="term" value="C:nucleus"/>
    <property type="evidence" value="ECO:0007669"/>
    <property type="project" value="InterPro"/>
</dbReference>
<dbReference type="FunFam" id="3.30.1370.10:FF:000037">
    <property type="entry name" value="KH domain protein"/>
    <property type="match status" value="1"/>
</dbReference>
<dbReference type="GO" id="GO:0003723">
    <property type="term" value="F:RNA binding"/>
    <property type="evidence" value="ECO:0007669"/>
    <property type="project" value="InterPro"/>
</dbReference>
<dbReference type="Gene3D" id="3.30.1370.10">
    <property type="entry name" value="K Homology domain, type 1"/>
    <property type="match status" value="1"/>
</dbReference>
<feature type="compositionally biased region" description="Low complexity" evidence="1">
    <location>
        <begin position="317"/>
        <end position="328"/>
    </location>
</feature>